<gene>
    <name evidence="2" type="ORF">SAMN05216233_11930</name>
</gene>
<dbReference type="EMBL" id="FMUX01000019">
    <property type="protein sequence ID" value="SCY73914.1"/>
    <property type="molecule type" value="Genomic_DNA"/>
</dbReference>
<name>A0A1G5ID34_9BACT</name>
<dbReference type="InterPro" id="IPR009875">
    <property type="entry name" value="PilZ_domain"/>
</dbReference>
<evidence type="ECO:0000259" key="1">
    <source>
        <dbReference type="Pfam" id="PF07238"/>
    </source>
</evidence>
<dbReference type="Pfam" id="PF07238">
    <property type="entry name" value="PilZ"/>
    <property type="match status" value="1"/>
</dbReference>
<evidence type="ECO:0000313" key="2">
    <source>
        <dbReference type="EMBL" id="SCY73914.1"/>
    </source>
</evidence>
<accession>A0A1G5ID34</accession>
<dbReference type="RefSeq" id="WP_092213671.1">
    <property type="nucleotide sequence ID" value="NZ_FMUX01000019.1"/>
</dbReference>
<proteinExistence type="predicted"/>
<organism evidence="2 3">
    <name type="scientific">Desulfoluna spongiiphila</name>
    <dbReference type="NCBI Taxonomy" id="419481"/>
    <lineage>
        <taxon>Bacteria</taxon>
        <taxon>Pseudomonadati</taxon>
        <taxon>Thermodesulfobacteriota</taxon>
        <taxon>Desulfobacteria</taxon>
        <taxon>Desulfobacterales</taxon>
        <taxon>Desulfolunaceae</taxon>
        <taxon>Desulfoluna</taxon>
    </lineage>
</organism>
<sequence length="93" mass="10634">MNETKDKRHEERNEFDTQVVFTDGASDHYHDAMMCNFSEDGMCFESDTPMEPGTELCIKTVNFPSTNKCKVAWCHKIGSGDDEKYDIGLKCEI</sequence>
<dbReference type="AlphaFoldDB" id="A0A1G5ID34"/>
<dbReference type="GO" id="GO:0035438">
    <property type="term" value="F:cyclic-di-GMP binding"/>
    <property type="evidence" value="ECO:0007669"/>
    <property type="project" value="InterPro"/>
</dbReference>
<keyword evidence="3" id="KW-1185">Reference proteome</keyword>
<evidence type="ECO:0000313" key="3">
    <source>
        <dbReference type="Proteomes" id="UP000198870"/>
    </source>
</evidence>
<protein>
    <submittedName>
        <fullName evidence="2">PilZ domain-containing protein</fullName>
    </submittedName>
</protein>
<feature type="domain" description="PilZ" evidence="1">
    <location>
        <begin position="6"/>
        <end position="91"/>
    </location>
</feature>
<reference evidence="2 3" key="1">
    <citation type="submission" date="2016-10" db="EMBL/GenBank/DDBJ databases">
        <authorList>
            <person name="de Groot N.N."/>
        </authorList>
    </citation>
    <scope>NUCLEOTIDE SEQUENCE [LARGE SCALE GENOMIC DNA]</scope>
    <source>
        <strain evidence="2 3">AA1</strain>
    </source>
</reference>
<dbReference type="Proteomes" id="UP000198870">
    <property type="component" value="Unassembled WGS sequence"/>
</dbReference>
<dbReference type="Gene3D" id="2.40.10.220">
    <property type="entry name" value="predicted glycosyltransferase like domains"/>
    <property type="match status" value="1"/>
</dbReference>
<dbReference type="SUPFAM" id="SSF141371">
    <property type="entry name" value="PilZ domain-like"/>
    <property type="match status" value="1"/>
</dbReference>
<dbReference type="OrthoDB" id="5422120at2"/>